<keyword evidence="2" id="KW-1185">Reference proteome</keyword>
<name>A0A2S3UPD4_9HYPH</name>
<accession>A0A2S3UPD4</accession>
<evidence type="ECO:0008006" key="3">
    <source>
        <dbReference type="Google" id="ProtNLM"/>
    </source>
</evidence>
<reference evidence="1 2" key="1">
    <citation type="submission" date="2018-01" db="EMBL/GenBank/DDBJ databases">
        <title>Genomic Encyclopedia of Archaeal and Bacterial Type Strains, Phase II (KMG-II): from individual species to whole genera.</title>
        <authorList>
            <person name="Goeker M."/>
        </authorList>
    </citation>
    <scope>NUCLEOTIDE SEQUENCE [LARGE SCALE GENOMIC DNA]</scope>
    <source>
        <strain evidence="1 2">DSM 17023</strain>
    </source>
</reference>
<gene>
    <name evidence="1" type="ORF">CLV41_109216</name>
</gene>
<evidence type="ECO:0000313" key="2">
    <source>
        <dbReference type="Proteomes" id="UP000236959"/>
    </source>
</evidence>
<protein>
    <recommendedName>
        <fullName evidence="3">Outer membrane protein beta-barrel domain-containing protein</fullName>
    </recommendedName>
</protein>
<dbReference type="SUPFAM" id="SSF56925">
    <property type="entry name" value="OMPA-like"/>
    <property type="match status" value="1"/>
</dbReference>
<evidence type="ECO:0000313" key="1">
    <source>
        <dbReference type="EMBL" id="POF29440.1"/>
    </source>
</evidence>
<sequence length="87" mass="9405">MIGLRGSHDLTDKWSLSGRADIGGFGLASDFTWNVQGGAGYRFNDVWTAHFQYKVLSVDYDNGRTGPSSFAYDAITHGPVLGVSATF</sequence>
<dbReference type="InterPro" id="IPR011250">
    <property type="entry name" value="OMP/PagP_B-barrel"/>
</dbReference>
<dbReference type="RefSeq" id="WP_103224115.1">
    <property type="nucleotide sequence ID" value="NZ_PPCN01000009.1"/>
</dbReference>
<organism evidence="1 2">
    <name type="scientific">Roseibium marinum</name>
    <dbReference type="NCBI Taxonomy" id="281252"/>
    <lineage>
        <taxon>Bacteria</taxon>
        <taxon>Pseudomonadati</taxon>
        <taxon>Pseudomonadota</taxon>
        <taxon>Alphaproteobacteria</taxon>
        <taxon>Hyphomicrobiales</taxon>
        <taxon>Stappiaceae</taxon>
        <taxon>Roseibium</taxon>
    </lineage>
</organism>
<dbReference type="Proteomes" id="UP000236959">
    <property type="component" value="Unassembled WGS sequence"/>
</dbReference>
<dbReference type="OrthoDB" id="6555107at2"/>
<proteinExistence type="predicted"/>
<comment type="caution">
    <text evidence="1">The sequence shown here is derived from an EMBL/GenBank/DDBJ whole genome shotgun (WGS) entry which is preliminary data.</text>
</comment>
<dbReference type="EMBL" id="PPCN01000009">
    <property type="protein sequence ID" value="POF29440.1"/>
    <property type="molecule type" value="Genomic_DNA"/>
</dbReference>
<dbReference type="AlphaFoldDB" id="A0A2S3UPD4"/>